<dbReference type="AlphaFoldDB" id="X0Z4I5"/>
<evidence type="ECO:0008006" key="3">
    <source>
        <dbReference type="Google" id="ProtNLM"/>
    </source>
</evidence>
<sequence length="403" mass="46438">MVLNPNSKIQANAADMLHDEIRKRARVRLEVVTSLPPKGVAAIVIGHGREVTKKYPLPDGLKRPQKADGYALWIDTNRRDATTVCLAGVDERGALFAAGRLLRLLKMSRDRVGIDRDIKIATAPRYSLRGHQLGYRPKTNSYDGWTVEIWEQYYRDMVVFGMNALELIPPRSDDDDDSPHFPLPQMEMMVEMSRLADEYGLDVWIWYPAIDDDYSDPATVKFALKERDEVFRKLPRIDVVFVPGGDPGDTHPDILMPFVEKQKILLNRYHPKAQIWVSPQGFDRGGKNRDGWLRTFFNILQTQQPRWFDGVVFGPQVETSLANLRKEVPSQYPIRRYPDITHSRSCQYAVPNWDRAYRGTLGREPINPRPRGYAKIFRDLQQYAVGYITYSEGCNDDLNKIVW</sequence>
<evidence type="ECO:0000256" key="1">
    <source>
        <dbReference type="ARBA" id="ARBA00022801"/>
    </source>
</evidence>
<keyword evidence="1" id="KW-0378">Hydrolase</keyword>
<dbReference type="SUPFAM" id="SSF51445">
    <property type="entry name" value="(Trans)glycosidases"/>
    <property type="match status" value="1"/>
</dbReference>
<dbReference type="GO" id="GO:0016787">
    <property type="term" value="F:hydrolase activity"/>
    <property type="evidence" value="ECO:0007669"/>
    <property type="project" value="UniProtKB-KW"/>
</dbReference>
<comment type="caution">
    <text evidence="2">The sequence shown here is derived from an EMBL/GenBank/DDBJ whole genome shotgun (WGS) entry which is preliminary data.</text>
</comment>
<dbReference type="InterPro" id="IPR017853">
    <property type="entry name" value="GH"/>
</dbReference>
<dbReference type="InterPro" id="IPR029018">
    <property type="entry name" value="Hex-like_dom2"/>
</dbReference>
<feature type="non-terminal residue" evidence="2">
    <location>
        <position position="403"/>
    </location>
</feature>
<name>X0Z4I5_9ZZZZ</name>
<evidence type="ECO:0000313" key="2">
    <source>
        <dbReference type="EMBL" id="GAG63929.1"/>
    </source>
</evidence>
<gene>
    <name evidence="2" type="ORF">S01H4_17700</name>
</gene>
<proteinExistence type="predicted"/>
<dbReference type="EMBL" id="BART01007811">
    <property type="protein sequence ID" value="GAG63929.1"/>
    <property type="molecule type" value="Genomic_DNA"/>
</dbReference>
<protein>
    <recommendedName>
        <fullName evidence="3">Beta-hexosaminidase bacterial type N-terminal domain-containing protein</fullName>
    </recommendedName>
</protein>
<reference evidence="2" key="1">
    <citation type="journal article" date="2014" name="Front. Microbiol.">
        <title>High frequency of phylogenetically diverse reductive dehalogenase-homologous genes in deep subseafloor sedimentary metagenomes.</title>
        <authorList>
            <person name="Kawai M."/>
            <person name="Futagami T."/>
            <person name="Toyoda A."/>
            <person name="Takaki Y."/>
            <person name="Nishi S."/>
            <person name="Hori S."/>
            <person name="Arai W."/>
            <person name="Tsubouchi T."/>
            <person name="Morono Y."/>
            <person name="Uchiyama I."/>
            <person name="Ito T."/>
            <person name="Fujiyama A."/>
            <person name="Inagaki F."/>
            <person name="Takami H."/>
        </authorList>
    </citation>
    <scope>NUCLEOTIDE SEQUENCE</scope>
    <source>
        <strain evidence="2">Expedition CK06-06</strain>
    </source>
</reference>
<dbReference type="Gene3D" id="3.30.379.10">
    <property type="entry name" value="Chitobiase/beta-hexosaminidase domain 2-like"/>
    <property type="match status" value="1"/>
</dbReference>
<accession>X0Z4I5</accession>
<dbReference type="SUPFAM" id="SSF55545">
    <property type="entry name" value="beta-N-acetylhexosaminidase-like domain"/>
    <property type="match status" value="1"/>
</dbReference>
<organism evidence="2">
    <name type="scientific">marine sediment metagenome</name>
    <dbReference type="NCBI Taxonomy" id="412755"/>
    <lineage>
        <taxon>unclassified sequences</taxon>
        <taxon>metagenomes</taxon>
        <taxon>ecological metagenomes</taxon>
    </lineage>
</organism>